<dbReference type="Proteomes" id="UP000694050">
    <property type="component" value="Unassembled WGS sequence"/>
</dbReference>
<feature type="signal peptide" evidence="2">
    <location>
        <begin position="1"/>
        <end position="16"/>
    </location>
</feature>
<dbReference type="EMBL" id="JAELUQ010000008">
    <property type="protein sequence ID" value="KAG7409924.1"/>
    <property type="molecule type" value="Genomic_DNA"/>
</dbReference>
<reference evidence="3" key="1">
    <citation type="submission" date="2021-04" db="EMBL/GenBank/DDBJ databases">
        <title>First draft genome resource for Brassicaceae pathogens Fusarium oxysporum f. sp. raphani and Fusarium oxysporum f. sp. rapae.</title>
        <authorList>
            <person name="Asai S."/>
        </authorList>
    </citation>
    <scope>NUCLEOTIDE SEQUENCE</scope>
    <source>
        <strain evidence="3">Tf1208</strain>
    </source>
</reference>
<gene>
    <name evidence="3" type="ORF">Forpe1208_v011798</name>
</gene>
<evidence type="ECO:0000313" key="3">
    <source>
        <dbReference type="EMBL" id="KAG7409924.1"/>
    </source>
</evidence>
<name>A0A8J5TSW8_FUSOX</name>
<accession>A0A8J5TSW8</accession>
<organism evidence="3 4">
    <name type="scientific">Fusarium oxysporum f. sp. rapae</name>
    <dbReference type="NCBI Taxonomy" id="485398"/>
    <lineage>
        <taxon>Eukaryota</taxon>
        <taxon>Fungi</taxon>
        <taxon>Dikarya</taxon>
        <taxon>Ascomycota</taxon>
        <taxon>Pezizomycotina</taxon>
        <taxon>Sordariomycetes</taxon>
        <taxon>Hypocreomycetidae</taxon>
        <taxon>Hypocreales</taxon>
        <taxon>Nectriaceae</taxon>
        <taxon>Fusarium</taxon>
        <taxon>Fusarium oxysporum species complex</taxon>
    </lineage>
</organism>
<evidence type="ECO:0000313" key="4">
    <source>
        <dbReference type="Proteomes" id="UP000694050"/>
    </source>
</evidence>
<feature type="region of interest" description="Disordered" evidence="1">
    <location>
        <begin position="28"/>
        <end position="69"/>
    </location>
</feature>
<evidence type="ECO:0000256" key="1">
    <source>
        <dbReference type="SAM" id="MobiDB-lite"/>
    </source>
</evidence>
<proteinExistence type="predicted"/>
<keyword evidence="2" id="KW-0732">Signal</keyword>
<dbReference type="AlphaFoldDB" id="A0A8J5TSW8"/>
<comment type="caution">
    <text evidence="3">The sequence shown here is derived from an EMBL/GenBank/DDBJ whole genome shotgun (WGS) entry which is preliminary data.</text>
</comment>
<protein>
    <submittedName>
        <fullName evidence="3">Uncharacterized protein</fullName>
    </submittedName>
</protein>
<feature type="chain" id="PRO_5035252655" evidence="2">
    <location>
        <begin position="17"/>
        <end position="69"/>
    </location>
</feature>
<evidence type="ECO:0000256" key="2">
    <source>
        <dbReference type="SAM" id="SignalP"/>
    </source>
</evidence>
<sequence length="69" mass="6731">MKFSLVLLSLAAAAHAVPGVMQVESDEGLGIAKRAEGPSPGGPGHKGAGKRAEGPSPKGPGHPGPGKRA</sequence>